<dbReference type="SUPFAM" id="SSF81383">
    <property type="entry name" value="F-box domain"/>
    <property type="match status" value="1"/>
</dbReference>
<dbReference type="GeneID" id="25416767"/>
<evidence type="ECO:0000259" key="1">
    <source>
        <dbReference type="PROSITE" id="PS50181"/>
    </source>
</evidence>
<dbReference type="RefSeq" id="XP_013428292.1">
    <property type="nucleotide sequence ID" value="XM_013572838.1"/>
</dbReference>
<sequence length="636" mass="72601">MSNTRLTFEDLPSDVLEQLCSCLNRIDLLRLSLVNKKCRSTSIPYIFRTVNLTFSTPEALQSDIERLHKGLTTSSCFAQVHDFRILTDQLPPESITTAHIDCGDDPAKIWEYCKSKSQDSETSIPEESWQTLNDLIKQLPALRNIFWCHDQRIPLSLLRYINECLPRCKLHMRNFKLRTAYALKGQANKIDAYDLELATSPCVSSIALMHDYTEQGHTNWNLDAVKEMVEGAALGLKAVSVLHATPPWQLGIHTLSQTNGRWRPGTLCSERRLGELQYLELTHGNANTLKEWSTITDFSLLRTFKYYRFIAAPEFRWLTQNCSFSSLRTLCIMPGGGETEEARDDLPDATIDFIRSLPPLQSVKLVGLYTQRTVRVVLEHCGDSLRELYLALPYKVTPTTFDNLDDSVFANLRMLALIHTHCPNLEVLALPMLRSQGDAHEVSLYRSFGQMPKLRKLYLSLYGAQPLYWGDEWSDVQDLEPILQRNDRDEMQQIHNAFVDFALDESLAKSICNTVASAKAPYSTPLESVDLRVTKLCHPFGPDCAMSDMIKMLRHMAHSWICTRRFGNEEEETFECAVMDPRQADSASFDRVQWHMQNSQRPEDAEAAFGNVIKDIWGGMTVDEWRVGWYGLPLAE</sequence>
<dbReference type="PROSITE" id="PS50181">
    <property type="entry name" value="FBOX"/>
    <property type="match status" value="1"/>
</dbReference>
<evidence type="ECO:0000313" key="3">
    <source>
        <dbReference type="Proteomes" id="UP000027730"/>
    </source>
</evidence>
<feature type="domain" description="F-box" evidence="1">
    <location>
        <begin position="5"/>
        <end position="50"/>
    </location>
</feature>
<organism evidence="2 3">
    <name type="scientific">Aureobasidium namibiae CBS 147.97</name>
    <dbReference type="NCBI Taxonomy" id="1043004"/>
    <lineage>
        <taxon>Eukaryota</taxon>
        <taxon>Fungi</taxon>
        <taxon>Dikarya</taxon>
        <taxon>Ascomycota</taxon>
        <taxon>Pezizomycotina</taxon>
        <taxon>Dothideomycetes</taxon>
        <taxon>Dothideomycetidae</taxon>
        <taxon>Dothideales</taxon>
        <taxon>Saccotheciaceae</taxon>
        <taxon>Aureobasidium</taxon>
    </lineage>
</organism>
<accession>A0A074WVZ9</accession>
<dbReference type="InterPro" id="IPR036047">
    <property type="entry name" value="F-box-like_dom_sf"/>
</dbReference>
<proteinExistence type="predicted"/>
<dbReference type="EMBL" id="KL584708">
    <property type="protein sequence ID" value="KEQ73922.1"/>
    <property type="molecule type" value="Genomic_DNA"/>
</dbReference>
<dbReference type="Pfam" id="PF00646">
    <property type="entry name" value="F-box"/>
    <property type="match status" value="1"/>
</dbReference>
<keyword evidence="3" id="KW-1185">Reference proteome</keyword>
<protein>
    <recommendedName>
        <fullName evidence="1">F-box domain-containing protein</fullName>
    </recommendedName>
</protein>
<gene>
    <name evidence="2" type="ORF">M436DRAFT_81340</name>
</gene>
<dbReference type="STRING" id="1043004.A0A074WVZ9"/>
<dbReference type="InterPro" id="IPR032675">
    <property type="entry name" value="LRR_dom_sf"/>
</dbReference>
<reference evidence="2 3" key="1">
    <citation type="journal article" date="2014" name="BMC Genomics">
        <title>Genome sequencing of four Aureobasidium pullulans varieties: biotechnological potential, stress tolerance, and description of new species.</title>
        <authorList>
            <person name="Gostin Ar C."/>
            <person name="Ohm R.A."/>
            <person name="Kogej T."/>
            <person name="Sonjak S."/>
            <person name="Turk M."/>
            <person name="Zajc J."/>
            <person name="Zalar P."/>
            <person name="Grube M."/>
            <person name="Sun H."/>
            <person name="Han J."/>
            <person name="Sharma A."/>
            <person name="Chiniquy J."/>
            <person name="Ngan C.Y."/>
            <person name="Lipzen A."/>
            <person name="Barry K."/>
            <person name="Grigoriev I.V."/>
            <person name="Gunde-Cimerman N."/>
        </authorList>
    </citation>
    <scope>NUCLEOTIDE SEQUENCE [LARGE SCALE GENOMIC DNA]</scope>
    <source>
        <strain evidence="2 3">CBS 147.97</strain>
    </source>
</reference>
<dbReference type="Gene3D" id="3.80.10.10">
    <property type="entry name" value="Ribonuclease Inhibitor"/>
    <property type="match status" value="1"/>
</dbReference>
<dbReference type="SUPFAM" id="SSF52047">
    <property type="entry name" value="RNI-like"/>
    <property type="match status" value="1"/>
</dbReference>
<name>A0A074WVZ9_9PEZI</name>
<dbReference type="Proteomes" id="UP000027730">
    <property type="component" value="Unassembled WGS sequence"/>
</dbReference>
<dbReference type="HOGENOM" id="CLU_024672_1_0_1"/>
<evidence type="ECO:0000313" key="2">
    <source>
        <dbReference type="EMBL" id="KEQ73922.1"/>
    </source>
</evidence>
<dbReference type="AlphaFoldDB" id="A0A074WVZ9"/>
<dbReference type="OrthoDB" id="3945550at2759"/>
<dbReference type="InterPro" id="IPR001810">
    <property type="entry name" value="F-box_dom"/>
</dbReference>